<reference evidence="8" key="1">
    <citation type="submission" date="2022-07" db="EMBL/GenBank/DDBJ databases">
        <title>Bombella genomes.</title>
        <authorList>
            <person name="Harer L."/>
            <person name="Styblova S."/>
            <person name="Ehrmann M."/>
        </authorList>
    </citation>
    <scope>NUCLEOTIDE SEQUENCE</scope>
    <source>
        <strain evidence="8">TMW 2.2559</strain>
    </source>
</reference>
<feature type="active site" evidence="4">
    <location>
        <position position="143"/>
    </location>
</feature>
<dbReference type="InterPro" id="IPR027473">
    <property type="entry name" value="L-asparaginase_C"/>
</dbReference>
<dbReference type="NCBIfam" id="TIGR00520">
    <property type="entry name" value="asnASE_II"/>
    <property type="match status" value="1"/>
</dbReference>
<dbReference type="InterPro" id="IPR020827">
    <property type="entry name" value="Asparaginase/glutaminase_AS1"/>
</dbReference>
<name>A0ABT3WC77_9PROT</name>
<gene>
    <name evidence="8" type="ORF">NQF87_00115</name>
</gene>
<dbReference type="InterPro" id="IPR040919">
    <property type="entry name" value="Asparaginase_C"/>
</dbReference>
<evidence type="ECO:0000256" key="1">
    <source>
        <dbReference type="ARBA" id="ARBA00010518"/>
    </source>
</evidence>
<dbReference type="InterPro" id="IPR037152">
    <property type="entry name" value="L-asparaginase_N_sf"/>
</dbReference>
<organism evidence="8 9">
    <name type="scientific">Bombella dulcis</name>
    <dbReference type="NCBI Taxonomy" id="2967339"/>
    <lineage>
        <taxon>Bacteria</taxon>
        <taxon>Pseudomonadati</taxon>
        <taxon>Pseudomonadota</taxon>
        <taxon>Alphaproteobacteria</taxon>
        <taxon>Acetobacterales</taxon>
        <taxon>Acetobacteraceae</taxon>
        <taxon>Bombella</taxon>
    </lineage>
</organism>
<proteinExistence type="inferred from homology"/>
<dbReference type="SUPFAM" id="SSF53774">
    <property type="entry name" value="Glutaminase/Asparaginase"/>
    <property type="match status" value="1"/>
</dbReference>
<accession>A0ABT3WC77</accession>
<dbReference type="PIRSF" id="PIRSF001220">
    <property type="entry name" value="L-ASNase_gatD"/>
    <property type="match status" value="1"/>
</dbReference>
<comment type="caution">
    <text evidence="8">The sequence shown here is derived from an EMBL/GenBank/DDBJ whole genome shotgun (WGS) entry which is preliminary data.</text>
</comment>
<dbReference type="Gene3D" id="3.40.50.40">
    <property type="match status" value="1"/>
</dbReference>
<dbReference type="SMART" id="SM00870">
    <property type="entry name" value="Asparaginase"/>
    <property type="match status" value="1"/>
</dbReference>
<dbReference type="Gene3D" id="3.40.50.1170">
    <property type="entry name" value="L-asparaginase, N-terminal domain"/>
    <property type="match status" value="1"/>
</dbReference>
<dbReference type="PIRSF" id="PIRSF500176">
    <property type="entry name" value="L_ASNase"/>
    <property type="match status" value="1"/>
</dbReference>
<comment type="similarity">
    <text evidence="1 5">Belongs to the asparaginase 1 family.</text>
</comment>
<protein>
    <submittedName>
        <fullName evidence="8">Asparaginase</fullName>
    </submittedName>
</protein>
<dbReference type="InterPro" id="IPR004550">
    <property type="entry name" value="AsnASE_II"/>
</dbReference>
<feature type="active site" evidence="3">
    <location>
        <position position="64"/>
    </location>
</feature>
<dbReference type="PROSITE" id="PS51732">
    <property type="entry name" value="ASN_GLN_ASE_3"/>
    <property type="match status" value="1"/>
</dbReference>
<dbReference type="InterPro" id="IPR006034">
    <property type="entry name" value="Asparaginase/glutaminase-like"/>
</dbReference>
<dbReference type="PROSITE" id="PS00917">
    <property type="entry name" value="ASN_GLN_ASE_2"/>
    <property type="match status" value="1"/>
</dbReference>
<dbReference type="InterPro" id="IPR027475">
    <property type="entry name" value="Asparaginase/glutaminase_AS2"/>
</dbReference>
<dbReference type="InterPro" id="IPR027474">
    <property type="entry name" value="L-asparaginase_N"/>
</dbReference>
<evidence type="ECO:0000313" key="9">
    <source>
        <dbReference type="Proteomes" id="UP001165633"/>
    </source>
</evidence>
<evidence type="ECO:0000259" key="6">
    <source>
        <dbReference type="Pfam" id="PF00710"/>
    </source>
</evidence>
<dbReference type="Pfam" id="PF17763">
    <property type="entry name" value="Asparaginase_C"/>
    <property type="match status" value="1"/>
</dbReference>
<dbReference type="PROSITE" id="PS00144">
    <property type="entry name" value="ASN_GLN_ASE_1"/>
    <property type="match status" value="1"/>
</dbReference>
<dbReference type="CDD" id="cd08964">
    <property type="entry name" value="L-asparaginase_II"/>
    <property type="match status" value="1"/>
</dbReference>
<feature type="domain" description="Asparaginase/glutaminase C-terminal" evidence="7">
    <location>
        <begin position="264"/>
        <end position="374"/>
    </location>
</feature>
<dbReference type="SFLD" id="SFLDS00057">
    <property type="entry name" value="Glutaminase/Asparaginase"/>
    <property type="match status" value="1"/>
</dbReference>
<evidence type="ECO:0000259" key="7">
    <source>
        <dbReference type="Pfam" id="PF17763"/>
    </source>
</evidence>
<dbReference type="RefSeq" id="WP_266126412.1">
    <property type="nucleotide sequence ID" value="NZ_JANIDV010000001.1"/>
</dbReference>
<dbReference type="Pfam" id="PF00710">
    <property type="entry name" value="Asparaginase"/>
    <property type="match status" value="1"/>
</dbReference>
<evidence type="ECO:0000256" key="4">
    <source>
        <dbReference type="PROSITE-ProRule" id="PRU10100"/>
    </source>
</evidence>
<evidence type="ECO:0000256" key="3">
    <source>
        <dbReference type="PROSITE-ProRule" id="PRU10099"/>
    </source>
</evidence>
<evidence type="ECO:0000256" key="5">
    <source>
        <dbReference type="RuleBase" id="RU004456"/>
    </source>
</evidence>
<dbReference type="PRINTS" id="PR00139">
    <property type="entry name" value="ASNGLNASE"/>
</dbReference>
<keyword evidence="9" id="KW-1185">Reference proteome</keyword>
<feature type="domain" description="L-asparaginase N-terminal" evidence="6">
    <location>
        <begin position="55"/>
        <end position="245"/>
    </location>
</feature>
<dbReference type="InterPro" id="IPR036152">
    <property type="entry name" value="Asp/glu_Ase-like_sf"/>
</dbReference>
<dbReference type="Proteomes" id="UP001165633">
    <property type="component" value="Unassembled WGS sequence"/>
</dbReference>
<keyword evidence="2" id="KW-0378">Hydrolase</keyword>
<dbReference type="PANTHER" id="PTHR11707:SF28">
    <property type="entry name" value="60 KDA LYSOPHOSPHOLIPASE"/>
    <property type="match status" value="1"/>
</dbReference>
<dbReference type="PANTHER" id="PTHR11707">
    <property type="entry name" value="L-ASPARAGINASE"/>
    <property type="match status" value="1"/>
</dbReference>
<dbReference type="EMBL" id="JANIDV010000001">
    <property type="protein sequence ID" value="MCX5615389.1"/>
    <property type="molecule type" value="Genomic_DNA"/>
</dbReference>
<evidence type="ECO:0000313" key="8">
    <source>
        <dbReference type="EMBL" id="MCX5615389.1"/>
    </source>
</evidence>
<sequence length="378" mass="39804">MTIRHTLNSLKTRAGARHYVKTALSALRVLPVGAGLMAAQPASAEGGQAVAELPRVLILATGGTIAGKADPRSAIGYDAGSAKGQQLVEAVPGLDRLAHLQVEQLSNIPSQDMNHKVWFRLVDRINAAFARHEADAVVITHGTDTMEETAFFLGTVLHHEQPVIMTGSMRPGSAISADGPANIYEAVKVAAHPQSRGRGVLVVLNDTIHAAHWVSKADTTALQTFVSRNAGPVGIVDPAAVRFYGPARARLSLPLAPDAELPPVDVIYAHADMDGRQIDDAIRAGVKGLVIAGMGDGNVSAPAMQALDRAVKAGLVVVRSSHVGDGFVNRNVEVDDDAHHFVASYDLNPQKARLLLQILLAGGVQDVAAVQQAFAFGY</sequence>
<evidence type="ECO:0000256" key="2">
    <source>
        <dbReference type="ARBA" id="ARBA00022801"/>
    </source>
</evidence>